<proteinExistence type="predicted"/>
<evidence type="ECO:0000313" key="3">
    <source>
        <dbReference type="Proteomes" id="UP000663852"/>
    </source>
</evidence>
<comment type="caution">
    <text evidence="2">The sequence shown here is derived from an EMBL/GenBank/DDBJ whole genome shotgun (WGS) entry which is preliminary data.</text>
</comment>
<feature type="compositionally biased region" description="Basic and acidic residues" evidence="1">
    <location>
        <begin position="8"/>
        <end position="21"/>
    </location>
</feature>
<dbReference type="Gene3D" id="3.40.30.10">
    <property type="entry name" value="Glutaredoxin"/>
    <property type="match status" value="1"/>
</dbReference>
<organism evidence="2 3">
    <name type="scientific">Adineta ricciae</name>
    <name type="common">Rotifer</name>
    <dbReference type="NCBI Taxonomy" id="249248"/>
    <lineage>
        <taxon>Eukaryota</taxon>
        <taxon>Metazoa</taxon>
        <taxon>Spiralia</taxon>
        <taxon>Gnathifera</taxon>
        <taxon>Rotifera</taxon>
        <taxon>Eurotatoria</taxon>
        <taxon>Bdelloidea</taxon>
        <taxon>Adinetida</taxon>
        <taxon>Adinetidae</taxon>
        <taxon>Adineta</taxon>
    </lineage>
</organism>
<dbReference type="AlphaFoldDB" id="A0A814SVE1"/>
<dbReference type="Proteomes" id="UP000663852">
    <property type="component" value="Unassembled WGS sequence"/>
</dbReference>
<accession>A0A814SVE1</accession>
<gene>
    <name evidence="2" type="ORF">EDS130_LOCUS22692</name>
</gene>
<sequence>MLPITAVKGKDSSTDDNERKKSQYQQRDMIIDLLKHYSTATLDMKYFQDKNNRIPFARCRTCLHTRTIYDFELEDLDLKKQSLSKYRNQLCLIVNVATF</sequence>
<feature type="region of interest" description="Disordered" evidence="1">
    <location>
        <begin position="1"/>
        <end position="23"/>
    </location>
</feature>
<reference evidence="2" key="1">
    <citation type="submission" date="2021-02" db="EMBL/GenBank/DDBJ databases">
        <authorList>
            <person name="Nowell W R."/>
        </authorList>
    </citation>
    <scope>NUCLEOTIDE SEQUENCE</scope>
</reference>
<name>A0A814SVE1_ADIRI</name>
<dbReference type="EMBL" id="CAJNOJ010000120">
    <property type="protein sequence ID" value="CAF1152499.1"/>
    <property type="molecule type" value="Genomic_DNA"/>
</dbReference>
<dbReference type="InterPro" id="IPR036249">
    <property type="entry name" value="Thioredoxin-like_sf"/>
</dbReference>
<protein>
    <submittedName>
        <fullName evidence="2">Uncharacterized protein</fullName>
    </submittedName>
</protein>
<dbReference type="OrthoDB" id="446890at2759"/>
<dbReference type="SUPFAM" id="SSF52833">
    <property type="entry name" value="Thioredoxin-like"/>
    <property type="match status" value="1"/>
</dbReference>
<evidence type="ECO:0000313" key="2">
    <source>
        <dbReference type="EMBL" id="CAF1152499.1"/>
    </source>
</evidence>
<evidence type="ECO:0000256" key="1">
    <source>
        <dbReference type="SAM" id="MobiDB-lite"/>
    </source>
</evidence>